<protein>
    <recommendedName>
        <fullName evidence="4">DUF3068 domain-containing protein</fullName>
    </recommendedName>
</protein>
<comment type="caution">
    <text evidence="2">The sequence shown here is derived from an EMBL/GenBank/DDBJ whole genome shotgun (WGS) entry which is preliminary data.</text>
</comment>
<sequence>MAACAFLVTLAALLRFQVYESVLVLPLEQGRTYRMAAQNASYMDMGTLTPRTGVPIVSTTTLSGDASAGNENVAVWAEFTSLTTPDGERVDYHERRTAFDRRTGMAVDCCGAYVDEDARARQEGLAFRLPYRAEPRSYPMYDTVLRRAVPLRFERVEEVQGITTYRYTYTAGPIKIEDLPGDIPGRVLGLPKWRSISVSRYAQVTRTLWVEPESGLTVKAEERHRQGLRTPDGIERRVSLDANLVMPPDEVAVKVGDARAFLRWVLLVRDLLPGVFLLAGLAVGLLAVRPRRSVPGEPAGPVEPEAPDDSGGPGERETPDVPGGSAEPEDPDALGGPEKPETSDAPDGPAEPEDRETAEKLEEVGER</sequence>
<dbReference type="Proteomes" id="UP000619788">
    <property type="component" value="Unassembled WGS sequence"/>
</dbReference>
<feature type="region of interest" description="Disordered" evidence="1">
    <location>
        <begin position="293"/>
        <end position="367"/>
    </location>
</feature>
<dbReference type="EMBL" id="BOOJ01000006">
    <property type="protein sequence ID" value="GIH89816.1"/>
    <property type="molecule type" value="Genomic_DNA"/>
</dbReference>
<evidence type="ECO:0000256" key="1">
    <source>
        <dbReference type="SAM" id="MobiDB-lite"/>
    </source>
</evidence>
<evidence type="ECO:0008006" key="4">
    <source>
        <dbReference type="Google" id="ProtNLM"/>
    </source>
</evidence>
<keyword evidence="3" id="KW-1185">Reference proteome</keyword>
<dbReference type="InterPro" id="IPR021424">
    <property type="entry name" value="PorA"/>
</dbReference>
<feature type="compositionally biased region" description="Basic and acidic residues" evidence="1">
    <location>
        <begin position="355"/>
        <end position="367"/>
    </location>
</feature>
<proteinExistence type="predicted"/>
<dbReference type="RefSeq" id="WP_204062204.1">
    <property type="nucleotide sequence ID" value="NZ_BOOJ01000006.1"/>
</dbReference>
<reference evidence="2 3" key="1">
    <citation type="submission" date="2021-01" db="EMBL/GenBank/DDBJ databases">
        <title>Whole genome shotgun sequence of Planobispora siamensis NBRC 107568.</title>
        <authorList>
            <person name="Komaki H."/>
            <person name="Tamura T."/>
        </authorList>
    </citation>
    <scope>NUCLEOTIDE SEQUENCE [LARGE SCALE GENOMIC DNA]</scope>
    <source>
        <strain evidence="2 3">NBRC 107568</strain>
    </source>
</reference>
<evidence type="ECO:0000313" key="2">
    <source>
        <dbReference type="EMBL" id="GIH89816.1"/>
    </source>
</evidence>
<dbReference type="Pfam" id="PF11271">
    <property type="entry name" value="PorA"/>
    <property type="match status" value="1"/>
</dbReference>
<dbReference type="AlphaFoldDB" id="A0A8J3S7P9"/>
<evidence type="ECO:0000313" key="3">
    <source>
        <dbReference type="Proteomes" id="UP000619788"/>
    </source>
</evidence>
<name>A0A8J3S7P9_9ACTN</name>
<organism evidence="2 3">
    <name type="scientific">Planobispora siamensis</name>
    <dbReference type="NCBI Taxonomy" id="936338"/>
    <lineage>
        <taxon>Bacteria</taxon>
        <taxon>Bacillati</taxon>
        <taxon>Actinomycetota</taxon>
        <taxon>Actinomycetes</taxon>
        <taxon>Streptosporangiales</taxon>
        <taxon>Streptosporangiaceae</taxon>
        <taxon>Planobispora</taxon>
    </lineage>
</organism>
<gene>
    <name evidence="2" type="ORF">Psi01_04460</name>
</gene>
<accession>A0A8J3S7P9</accession>